<dbReference type="AlphaFoldDB" id="A0A2S0L315"/>
<dbReference type="PANTHER" id="PTHR35007:SF1">
    <property type="entry name" value="PILUS ASSEMBLY PROTEIN"/>
    <property type="match status" value="1"/>
</dbReference>
<dbReference type="Proteomes" id="UP000237883">
    <property type="component" value="Chromosome"/>
</dbReference>
<dbReference type="PANTHER" id="PTHR35007">
    <property type="entry name" value="INTEGRAL MEMBRANE PROTEIN-RELATED"/>
    <property type="match status" value="1"/>
</dbReference>
<dbReference type="RefSeq" id="WP_106056665.1">
    <property type="nucleotide sequence ID" value="NZ_CAUUYG010000014.1"/>
</dbReference>
<dbReference type="EMBL" id="CP027228">
    <property type="protein sequence ID" value="AVM47667.1"/>
    <property type="molecule type" value="Genomic_DNA"/>
</dbReference>
<evidence type="ECO:0000313" key="2">
    <source>
        <dbReference type="EMBL" id="AVM47667.1"/>
    </source>
</evidence>
<keyword evidence="1" id="KW-1133">Transmembrane helix</keyword>
<name>A0A2S0L315_9FIRM</name>
<evidence type="ECO:0000313" key="3">
    <source>
        <dbReference type="Proteomes" id="UP000237883"/>
    </source>
</evidence>
<organism evidence="2 3">
    <name type="scientific">Mogibacterium diversum</name>
    <dbReference type="NCBI Taxonomy" id="114527"/>
    <lineage>
        <taxon>Bacteria</taxon>
        <taxon>Bacillati</taxon>
        <taxon>Bacillota</taxon>
        <taxon>Clostridia</taxon>
        <taxon>Peptostreptococcales</taxon>
        <taxon>Anaerovoracaceae</taxon>
        <taxon>Mogibacterium</taxon>
    </lineage>
</organism>
<evidence type="ECO:0000256" key="1">
    <source>
        <dbReference type="SAM" id="Phobius"/>
    </source>
</evidence>
<keyword evidence="1" id="KW-0472">Membrane</keyword>
<feature type="transmembrane region" description="Helical" evidence="1">
    <location>
        <begin position="259"/>
        <end position="279"/>
    </location>
</feature>
<reference evidence="3" key="1">
    <citation type="submission" date="2018-02" db="EMBL/GenBank/DDBJ databases">
        <authorList>
            <person name="Holder M.E."/>
            <person name="Ajami N.J."/>
            <person name="Petrosino J.F."/>
        </authorList>
    </citation>
    <scope>NUCLEOTIDE SEQUENCE [LARGE SCALE GENOMIC DNA]</scope>
    <source>
        <strain evidence="3">CCUG 47132</strain>
    </source>
</reference>
<evidence type="ECO:0008006" key="4">
    <source>
        <dbReference type="Google" id="ProtNLM"/>
    </source>
</evidence>
<protein>
    <recommendedName>
        <fullName evidence="4">Type II secretion system protein GspF domain-containing protein</fullName>
    </recommendedName>
</protein>
<dbReference type="OrthoDB" id="9796142at2"/>
<feature type="transmembrane region" description="Helical" evidence="1">
    <location>
        <begin position="230"/>
        <end position="247"/>
    </location>
</feature>
<accession>A0A2S0L315</accession>
<keyword evidence="1" id="KW-0812">Transmembrane</keyword>
<feature type="transmembrane region" description="Helical" evidence="1">
    <location>
        <begin position="56"/>
        <end position="74"/>
    </location>
</feature>
<sequence>MRNGFLVNGESARDLNKSTPIKHVGIKDDYNIQSEHLANSEIRYDKYMVDKREKQLLFAGTLVVGTALSVLMYHNVFFSLVLLLFYIKIQEIYAEYMLARRKRALAEQFKDFLFILSTSIGTGRGMRDAIGEAIPGIVGIYGENAILSRELKNMHKRMSIGNEEDVTVLNDFAKRSASEDIVDFMIIYSTCKTTGASLVDALNKAASVIIDKMTIENEIRTMANRKKNESIILFVMPFIVVLFLNLFSPEYIAPLYESYIGRVIMTMVVAADIFIYSVMQKITNVEI</sequence>
<dbReference type="KEGG" id="mdv:C5Q96_01860"/>
<gene>
    <name evidence="2" type="ORF">C5Q96_01860</name>
</gene>
<keyword evidence="3" id="KW-1185">Reference proteome</keyword>
<dbReference type="GeneID" id="78390998"/>
<proteinExistence type="predicted"/>